<dbReference type="RefSeq" id="XP_014258525.1">
    <property type="nucleotide sequence ID" value="XM_014403039.1"/>
</dbReference>
<keyword evidence="5" id="KW-1185">Reference proteome</keyword>
<feature type="domain" description="Peptidase S1" evidence="3">
    <location>
        <begin position="29"/>
        <end position="290"/>
    </location>
</feature>
<keyword evidence="1" id="KW-1015">Disulfide bond</keyword>
<dbReference type="PROSITE" id="PS00135">
    <property type="entry name" value="TRYPSIN_SER"/>
    <property type="match status" value="1"/>
</dbReference>
<dbReference type="InterPro" id="IPR051487">
    <property type="entry name" value="Ser/Thr_Proteases_Immune/Dev"/>
</dbReference>
<dbReference type="InterPro" id="IPR001254">
    <property type="entry name" value="Trypsin_dom"/>
</dbReference>
<reference evidence="4" key="1">
    <citation type="submission" date="2022-01" db="UniProtKB">
        <authorList>
            <consortium name="EnsemblMetazoa"/>
        </authorList>
    </citation>
    <scope>IDENTIFICATION</scope>
</reference>
<dbReference type="CDD" id="cd00190">
    <property type="entry name" value="Tryp_SPc"/>
    <property type="match status" value="1"/>
</dbReference>
<dbReference type="GeneID" id="106671997"/>
<dbReference type="SMART" id="SM00020">
    <property type="entry name" value="Tryp_SPc"/>
    <property type="match status" value="1"/>
</dbReference>
<comment type="similarity">
    <text evidence="2">Belongs to the peptidase S1 family. CLIP subfamily.</text>
</comment>
<dbReference type="Proteomes" id="UP000494040">
    <property type="component" value="Unassembled WGS sequence"/>
</dbReference>
<dbReference type="PRINTS" id="PR00722">
    <property type="entry name" value="CHYMOTRYPSIN"/>
</dbReference>
<dbReference type="InterPro" id="IPR043504">
    <property type="entry name" value="Peptidase_S1_PA_chymotrypsin"/>
</dbReference>
<dbReference type="SUPFAM" id="SSF50494">
    <property type="entry name" value="Trypsin-like serine proteases"/>
    <property type="match status" value="1"/>
</dbReference>
<dbReference type="OrthoDB" id="6576428at2759"/>
<dbReference type="AlphaFoldDB" id="A0A8I6S7V5"/>
<dbReference type="Pfam" id="PF00089">
    <property type="entry name" value="Trypsin"/>
    <property type="match status" value="1"/>
</dbReference>
<evidence type="ECO:0000313" key="5">
    <source>
        <dbReference type="Proteomes" id="UP000494040"/>
    </source>
</evidence>
<proteinExistence type="inferred from homology"/>
<dbReference type="OMA" id="ACFRILC"/>
<accession>A0A8I6S7V5</accession>
<protein>
    <recommendedName>
        <fullName evidence="3">Peptidase S1 domain-containing protein</fullName>
    </recommendedName>
</protein>
<dbReference type="GO" id="GO:0004252">
    <property type="term" value="F:serine-type endopeptidase activity"/>
    <property type="evidence" value="ECO:0007669"/>
    <property type="project" value="InterPro"/>
</dbReference>
<dbReference type="PROSITE" id="PS50240">
    <property type="entry name" value="TRYPSIN_DOM"/>
    <property type="match status" value="1"/>
</dbReference>
<dbReference type="InterPro" id="IPR033116">
    <property type="entry name" value="TRYPSIN_SER"/>
</dbReference>
<dbReference type="EnsemblMetazoa" id="XM_014403039.1">
    <property type="protein sequence ID" value="XP_014258525.1"/>
    <property type="gene ID" value="LOC106671997"/>
</dbReference>
<sequence length="306" mass="34618">MTINTFEKFTYILFIIVIYSVKSLQVNKVISGQKAGENQFPYAVSIQSYTRQRCGGSILSKWYVLTACHCIVHYNMSHGRLGTYDIRKLRLVAGSSFRFPSKRSQVRNVDYAFVHPKCRATRNRFLVFDVALLKTVTPFRMHKFVQPLPILSFEKSAYLEHREYLTEYEVLCQTIGWGNTAVVEPLKKYSLPSDDLLILDVKLIGNSACFRILCEFHTGFCSMNENSFEMLCAVGPDGKDVCTGDSGGSLVCNGYGFGIVSWGPACGEVLAPTIYQPIYEVLDFFKEVMTKPATSTKRFNLDIKTE</sequence>
<organism evidence="4 5">
    <name type="scientific">Cimex lectularius</name>
    <name type="common">Bed bug</name>
    <name type="synonym">Acanthia lectularia</name>
    <dbReference type="NCBI Taxonomy" id="79782"/>
    <lineage>
        <taxon>Eukaryota</taxon>
        <taxon>Metazoa</taxon>
        <taxon>Ecdysozoa</taxon>
        <taxon>Arthropoda</taxon>
        <taxon>Hexapoda</taxon>
        <taxon>Insecta</taxon>
        <taxon>Pterygota</taxon>
        <taxon>Neoptera</taxon>
        <taxon>Paraneoptera</taxon>
        <taxon>Hemiptera</taxon>
        <taxon>Heteroptera</taxon>
        <taxon>Panheteroptera</taxon>
        <taxon>Cimicomorpha</taxon>
        <taxon>Cimicidae</taxon>
        <taxon>Cimex</taxon>
    </lineage>
</organism>
<dbReference type="InterPro" id="IPR009003">
    <property type="entry name" value="Peptidase_S1_PA"/>
</dbReference>
<evidence type="ECO:0000259" key="3">
    <source>
        <dbReference type="PROSITE" id="PS50240"/>
    </source>
</evidence>
<name>A0A8I6S7V5_CIMLE</name>
<dbReference type="Gene3D" id="2.40.10.10">
    <property type="entry name" value="Trypsin-like serine proteases"/>
    <property type="match status" value="1"/>
</dbReference>
<evidence type="ECO:0000256" key="2">
    <source>
        <dbReference type="ARBA" id="ARBA00024195"/>
    </source>
</evidence>
<dbReference type="PANTHER" id="PTHR24256">
    <property type="entry name" value="TRYPTASE-RELATED"/>
    <property type="match status" value="1"/>
</dbReference>
<evidence type="ECO:0000313" key="4">
    <source>
        <dbReference type="EnsemblMetazoa" id="XP_014258525.1"/>
    </source>
</evidence>
<dbReference type="InterPro" id="IPR001314">
    <property type="entry name" value="Peptidase_S1A"/>
</dbReference>
<evidence type="ECO:0000256" key="1">
    <source>
        <dbReference type="ARBA" id="ARBA00023157"/>
    </source>
</evidence>
<dbReference type="KEGG" id="clec:106671997"/>
<dbReference type="GO" id="GO:0006508">
    <property type="term" value="P:proteolysis"/>
    <property type="evidence" value="ECO:0007669"/>
    <property type="project" value="InterPro"/>
</dbReference>